<dbReference type="Pfam" id="PF10054">
    <property type="entry name" value="DUF2291"/>
    <property type="match status" value="1"/>
</dbReference>
<keyword evidence="3" id="KW-1185">Reference proteome</keyword>
<comment type="caution">
    <text evidence="2">The sequence shown here is derived from an EMBL/GenBank/DDBJ whole genome shotgun (WGS) entry which is preliminary data.</text>
</comment>
<feature type="signal peptide" evidence="1">
    <location>
        <begin position="1"/>
        <end position="21"/>
    </location>
</feature>
<organism evidence="2 3">
    <name type="scientific">Biostraticola tofi</name>
    <dbReference type="NCBI Taxonomy" id="466109"/>
    <lineage>
        <taxon>Bacteria</taxon>
        <taxon>Pseudomonadati</taxon>
        <taxon>Pseudomonadota</taxon>
        <taxon>Gammaproteobacteria</taxon>
        <taxon>Enterobacterales</taxon>
        <taxon>Bruguierivoracaceae</taxon>
        <taxon>Biostraticola</taxon>
    </lineage>
</organism>
<proteinExistence type="predicted"/>
<name>A0A4R3Z5Y5_9GAMM</name>
<evidence type="ECO:0000313" key="2">
    <source>
        <dbReference type="EMBL" id="TCV99894.1"/>
    </source>
</evidence>
<gene>
    <name evidence="2" type="ORF">EDC52_101233</name>
</gene>
<accession>A0A4R3Z5Y5</accession>
<dbReference type="InterPro" id="IPR014582">
    <property type="entry name" value="UCP033535_lipo"/>
</dbReference>
<dbReference type="EMBL" id="SMCR01000001">
    <property type="protein sequence ID" value="TCV99894.1"/>
    <property type="molecule type" value="Genomic_DNA"/>
</dbReference>
<keyword evidence="1" id="KW-0732">Signal</keyword>
<dbReference type="AlphaFoldDB" id="A0A4R3Z5Y5"/>
<dbReference type="PROSITE" id="PS51257">
    <property type="entry name" value="PROKAR_LIPOPROTEIN"/>
    <property type="match status" value="1"/>
</dbReference>
<dbReference type="OrthoDB" id="156515at2"/>
<reference evidence="2 3" key="1">
    <citation type="submission" date="2019-03" db="EMBL/GenBank/DDBJ databases">
        <title>Genomic Encyclopedia of Type Strains, Phase IV (KMG-IV): sequencing the most valuable type-strain genomes for metagenomic binning, comparative biology and taxonomic classification.</title>
        <authorList>
            <person name="Goeker M."/>
        </authorList>
    </citation>
    <scope>NUCLEOTIDE SEQUENCE [LARGE SCALE GENOMIC DNA]</scope>
    <source>
        <strain evidence="2 3">DSM 19580</strain>
    </source>
</reference>
<sequence>MQFRVSGKWALAAAVITLLSACTVVDLDSSGKPVIPADPNAAPSFVQQTPQQVAESLWSARLLPAAEQQALAWPALLAKRDGLTGADSISVFGRFNGTVASVDNDGRERKMRLTVNGEEVVIQLGPIVKGNALRDAAGFIRFEDFKNQVQFAQAARALNKKALEQMPPIDASWQGKEVAVLAAFTLRAQTLGEAVPLKISEEARP</sequence>
<dbReference type="Proteomes" id="UP000295719">
    <property type="component" value="Unassembled WGS sequence"/>
</dbReference>
<evidence type="ECO:0000256" key="1">
    <source>
        <dbReference type="SAM" id="SignalP"/>
    </source>
</evidence>
<keyword evidence="2" id="KW-0449">Lipoprotein</keyword>
<evidence type="ECO:0000313" key="3">
    <source>
        <dbReference type="Proteomes" id="UP000295719"/>
    </source>
</evidence>
<dbReference type="RefSeq" id="WP_131863426.1">
    <property type="nucleotide sequence ID" value="NZ_SMCR01000001.1"/>
</dbReference>
<dbReference type="PIRSF" id="PIRSF033535">
    <property type="entry name" value="UCP033535_plp"/>
    <property type="match status" value="1"/>
</dbReference>
<dbReference type="SUPFAM" id="SSF141318">
    <property type="entry name" value="TM0957-like"/>
    <property type="match status" value="1"/>
</dbReference>
<dbReference type="InterPro" id="IPR036215">
    <property type="entry name" value="TM0957-like_sf"/>
</dbReference>
<protein>
    <submittedName>
        <fullName evidence="2">Putative lipoprotein</fullName>
    </submittedName>
</protein>
<feature type="chain" id="PRO_5020663490" evidence="1">
    <location>
        <begin position="22"/>
        <end position="205"/>
    </location>
</feature>